<dbReference type="OrthoDB" id="21254at2759"/>
<gene>
    <name evidence="3" type="ORF">BCR39DRAFT_552426</name>
</gene>
<evidence type="ECO:0000256" key="1">
    <source>
        <dbReference type="ARBA" id="ARBA00010348"/>
    </source>
</evidence>
<keyword evidence="4" id="KW-1185">Reference proteome</keyword>
<dbReference type="PANTHER" id="PTHR11842:SF10">
    <property type="entry name" value="MITOTIC SPINDLE ASSEMBLY CHECKPOINT PROTEIN MAD2B"/>
    <property type="match status" value="1"/>
</dbReference>
<dbReference type="Proteomes" id="UP000193986">
    <property type="component" value="Unassembled WGS sequence"/>
</dbReference>
<dbReference type="PROSITE" id="PS50815">
    <property type="entry name" value="HORMA"/>
    <property type="match status" value="1"/>
</dbReference>
<reference evidence="3 4" key="1">
    <citation type="submission" date="2016-07" db="EMBL/GenBank/DDBJ databases">
        <title>Pervasive Adenine N6-methylation of Active Genes in Fungi.</title>
        <authorList>
            <consortium name="DOE Joint Genome Institute"/>
            <person name="Mondo S.J."/>
            <person name="Dannebaum R.O."/>
            <person name="Kuo R.C."/>
            <person name="Labutti K."/>
            <person name="Haridas S."/>
            <person name="Kuo A."/>
            <person name="Salamov A."/>
            <person name="Ahrendt S.R."/>
            <person name="Lipzen A."/>
            <person name="Sullivan W."/>
            <person name="Andreopoulos W.B."/>
            <person name="Clum A."/>
            <person name="Lindquist E."/>
            <person name="Daum C."/>
            <person name="Ramamoorthy G.K."/>
            <person name="Gryganskyi A."/>
            <person name="Culley D."/>
            <person name="Magnuson J.K."/>
            <person name="James T.Y."/>
            <person name="O'Malley M.A."/>
            <person name="Stajich J.E."/>
            <person name="Spatafora J.W."/>
            <person name="Visel A."/>
            <person name="Grigoriev I.V."/>
        </authorList>
    </citation>
    <scope>NUCLEOTIDE SEQUENCE [LARGE SCALE GENOMIC DNA]</scope>
    <source>
        <strain evidence="3 4">68-887.2</strain>
    </source>
</reference>
<organism evidence="3 4">
    <name type="scientific">Naematelia encephala</name>
    <dbReference type="NCBI Taxonomy" id="71784"/>
    <lineage>
        <taxon>Eukaryota</taxon>
        <taxon>Fungi</taxon>
        <taxon>Dikarya</taxon>
        <taxon>Basidiomycota</taxon>
        <taxon>Agaricomycotina</taxon>
        <taxon>Tremellomycetes</taxon>
        <taxon>Tremellales</taxon>
        <taxon>Naemateliaceae</taxon>
        <taxon>Naematelia</taxon>
    </lineage>
</organism>
<feature type="domain" description="HORMA" evidence="2">
    <location>
        <begin position="64"/>
        <end position="275"/>
    </location>
</feature>
<dbReference type="STRING" id="71784.A0A1Y2AHG1"/>
<dbReference type="InterPro" id="IPR036570">
    <property type="entry name" value="HORMA_dom_sf"/>
</dbReference>
<dbReference type="EMBL" id="MCFC01000099">
    <property type="protein sequence ID" value="ORY22038.1"/>
    <property type="molecule type" value="Genomic_DNA"/>
</dbReference>
<dbReference type="FunCoup" id="A0A1Y2AHG1">
    <property type="interactions" value="2"/>
</dbReference>
<dbReference type="GO" id="GO:0016035">
    <property type="term" value="C:zeta DNA polymerase complex"/>
    <property type="evidence" value="ECO:0007669"/>
    <property type="project" value="TreeGrafter"/>
</dbReference>
<evidence type="ECO:0000313" key="3">
    <source>
        <dbReference type="EMBL" id="ORY22038.1"/>
    </source>
</evidence>
<proteinExistence type="inferred from homology"/>
<dbReference type="InParanoid" id="A0A1Y2AHG1"/>
<dbReference type="InterPro" id="IPR003511">
    <property type="entry name" value="HORMA_dom"/>
</dbReference>
<comment type="caution">
    <text evidence="3">The sequence shown here is derived from an EMBL/GenBank/DDBJ whole genome shotgun (WGS) entry which is preliminary data.</text>
</comment>
<name>A0A1Y2AHG1_9TREE</name>
<dbReference type="PANTHER" id="PTHR11842">
    <property type="entry name" value="MITOTIC SPINDLE ASSEMBLY CHECKPOINT PROTEIN MAD2"/>
    <property type="match status" value="1"/>
</dbReference>
<evidence type="ECO:0000313" key="4">
    <source>
        <dbReference type="Proteomes" id="UP000193986"/>
    </source>
</evidence>
<protein>
    <submittedName>
        <fullName evidence="3">DNA-binding protein</fullName>
    </submittedName>
</protein>
<evidence type="ECO:0000259" key="2">
    <source>
        <dbReference type="PROSITE" id="PS50815"/>
    </source>
</evidence>
<sequence>MDHSLSDTQIGSSGTFISSSNLFDTPSTTLQDAVPVTSSSSDFSSYPDERVDGKMAAQPGLSFKQTAEAMTSFLEVAIHTILCIRQIYPSTTFTRRRAHGVPVYQSRHPQVRSYISEVVALIGKEMLAGNMRRVTLVVKTIDTGLPLERFIFDMGYLDSSKRQEGHLRDAPLLGAPGVDELSLMLRGFMIRLTALDGQLEDNRGETTFAIVVETKDDLEPATNQPTDGSIPPWVPALQADTLRPPSDDPDCVAEHEPLLNVRAVETGVIDIRLMVQECVAKTGVEHLHIETG</sequence>
<keyword evidence="3" id="KW-0238">DNA-binding</keyword>
<accession>A0A1Y2AHG1</accession>
<dbReference type="Gene3D" id="3.30.900.10">
    <property type="entry name" value="HORMA domain"/>
    <property type="match status" value="1"/>
</dbReference>
<dbReference type="SUPFAM" id="SSF56019">
    <property type="entry name" value="The spindle assembly checkpoint protein mad2"/>
    <property type="match status" value="1"/>
</dbReference>
<comment type="similarity">
    <text evidence="1">Belongs to the MAD2 family.</text>
</comment>
<dbReference type="Pfam" id="PF02301">
    <property type="entry name" value="HORMA"/>
    <property type="match status" value="1"/>
</dbReference>
<dbReference type="AlphaFoldDB" id="A0A1Y2AHG1"/>
<dbReference type="InterPro" id="IPR045091">
    <property type="entry name" value="Mad2-like"/>
</dbReference>
<dbReference type="GO" id="GO:0003677">
    <property type="term" value="F:DNA binding"/>
    <property type="evidence" value="ECO:0007669"/>
    <property type="project" value="UniProtKB-KW"/>
</dbReference>